<name>A0A6C0ECX7_9ZZZZ</name>
<organism evidence="1">
    <name type="scientific">viral metagenome</name>
    <dbReference type="NCBI Taxonomy" id="1070528"/>
    <lineage>
        <taxon>unclassified sequences</taxon>
        <taxon>metagenomes</taxon>
        <taxon>organismal metagenomes</taxon>
    </lineage>
</organism>
<reference evidence="1" key="1">
    <citation type="journal article" date="2020" name="Nature">
        <title>Giant virus diversity and host interactions through global metagenomics.</title>
        <authorList>
            <person name="Schulz F."/>
            <person name="Roux S."/>
            <person name="Paez-Espino D."/>
            <person name="Jungbluth S."/>
            <person name="Walsh D.A."/>
            <person name="Denef V.J."/>
            <person name="McMahon K.D."/>
            <person name="Konstantinidis K.T."/>
            <person name="Eloe-Fadrosh E.A."/>
            <person name="Kyrpides N.C."/>
            <person name="Woyke T."/>
        </authorList>
    </citation>
    <scope>NUCLEOTIDE SEQUENCE</scope>
    <source>
        <strain evidence="1">GVMAG-M-3300023179-2</strain>
    </source>
</reference>
<sequence>MLFKLIIEANKKILCIFLFADTKITKIQNIGYIAKLDANKKEILNVYLDRKSACKLNNYKSLASLDEPVKQLIKKAMLFLLIIEEKIKIKDFYF</sequence>
<protein>
    <submittedName>
        <fullName evidence="1">Uncharacterized protein</fullName>
    </submittedName>
</protein>
<evidence type="ECO:0000313" key="1">
    <source>
        <dbReference type="EMBL" id="QHT26758.1"/>
    </source>
</evidence>
<accession>A0A6C0ECX7</accession>
<proteinExistence type="predicted"/>
<dbReference type="AlphaFoldDB" id="A0A6C0ECX7"/>
<dbReference type="EMBL" id="MN739801">
    <property type="protein sequence ID" value="QHT26758.1"/>
    <property type="molecule type" value="Genomic_DNA"/>
</dbReference>